<evidence type="ECO:0000313" key="3">
    <source>
        <dbReference type="Proteomes" id="UP000053593"/>
    </source>
</evidence>
<protein>
    <submittedName>
        <fullName evidence="2">Uncharacterized protein</fullName>
    </submittedName>
</protein>
<name>A0A0D0BCZ4_9AGAR</name>
<proteinExistence type="predicted"/>
<keyword evidence="3" id="KW-1185">Reference proteome</keyword>
<evidence type="ECO:0000313" key="2">
    <source>
        <dbReference type="EMBL" id="KIK61505.1"/>
    </source>
</evidence>
<reference evidence="2 3" key="1">
    <citation type="submission" date="2014-04" db="EMBL/GenBank/DDBJ databases">
        <title>Evolutionary Origins and Diversification of the Mycorrhizal Mutualists.</title>
        <authorList>
            <consortium name="DOE Joint Genome Institute"/>
            <consortium name="Mycorrhizal Genomics Consortium"/>
            <person name="Kohler A."/>
            <person name="Kuo A."/>
            <person name="Nagy L.G."/>
            <person name="Floudas D."/>
            <person name="Copeland A."/>
            <person name="Barry K.W."/>
            <person name="Cichocki N."/>
            <person name="Veneault-Fourrey C."/>
            <person name="LaButti K."/>
            <person name="Lindquist E.A."/>
            <person name="Lipzen A."/>
            <person name="Lundell T."/>
            <person name="Morin E."/>
            <person name="Murat C."/>
            <person name="Riley R."/>
            <person name="Ohm R."/>
            <person name="Sun H."/>
            <person name="Tunlid A."/>
            <person name="Henrissat B."/>
            <person name="Grigoriev I.V."/>
            <person name="Hibbett D.S."/>
            <person name="Martin F."/>
        </authorList>
    </citation>
    <scope>NUCLEOTIDE SEQUENCE [LARGE SCALE GENOMIC DNA]</scope>
    <source>
        <strain evidence="2 3">FD-317 M1</strain>
    </source>
</reference>
<dbReference type="HOGENOM" id="CLU_940270_0_0_1"/>
<gene>
    <name evidence="2" type="ORF">GYMLUDRAFT_997381</name>
</gene>
<organism evidence="2 3">
    <name type="scientific">Collybiopsis luxurians FD-317 M1</name>
    <dbReference type="NCBI Taxonomy" id="944289"/>
    <lineage>
        <taxon>Eukaryota</taxon>
        <taxon>Fungi</taxon>
        <taxon>Dikarya</taxon>
        <taxon>Basidiomycota</taxon>
        <taxon>Agaricomycotina</taxon>
        <taxon>Agaricomycetes</taxon>
        <taxon>Agaricomycetidae</taxon>
        <taxon>Agaricales</taxon>
        <taxon>Marasmiineae</taxon>
        <taxon>Omphalotaceae</taxon>
        <taxon>Collybiopsis</taxon>
        <taxon>Collybiopsis luxurians</taxon>
    </lineage>
</organism>
<feature type="region of interest" description="Disordered" evidence="1">
    <location>
        <begin position="70"/>
        <end position="91"/>
    </location>
</feature>
<evidence type="ECO:0000256" key="1">
    <source>
        <dbReference type="SAM" id="MobiDB-lite"/>
    </source>
</evidence>
<dbReference type="EMBL" id="KN834771">
    <property type="protein sequence ID" value="KIK61505.1"/>
    <property type="molecule type" value="Genomic_DNA"/>
</dbReference>
<dbReference type="AlphaFoldDB" id="A0A0D0BCZ4"/>
<accession>A0A0D0BCZ4</accession>
<sequence>MTNDHSEPSRRESKARTRILLQHSARRSLSNLDRPSPLKEQSLKLKAVKPLPENIEILDYDDECEPSLRSSLETSVTSQSHLPMSQSASELTATSNSVSQALSRPASAYASTSIPSSSASSLRTLNIQSRTHIHASSQKLKNGLISTRRIGNLDLISLNRGCKRRCGNPRGRVHIHAAEECCFAILVSTFLRRLPGECVHQPHQDRLLHENTQHKSRSIDSTANQKLIAGAGMGRNLPEPSCLFLPVRGVRRVRVENTPSLKDRSLESDRVKAIISELHSTKSCLEECIRELAEEL</sequence>
<dbReference type="Proteomes" id="UP000053593">
    <property type="component" value="Unassembled WGS sequence"/>
</dbReference>